<keyword evidence="9" id="KW-0479">Metal-binding</keyword>
<dbReference type="InterPro" id="IPR007096">
    <property type="entry name" value="RNA-dir_Rpol_cat_phage"/>
</dbReference>
<proteinExistence type="predicted"/>
<keyword evidence="3" id="KW-0808">Transferase</keyword>
<evidence type="ECO:0000256" key="9">
    <source>
        <dbReference type="PIRSR" id="PIRSR605093-1"/>
    </source>
</evidence>
<dbReference type="GO" id="GO:0000166">
    <property type="term" value="F:nucleotide binding"/>
    <property type="evidence" value="ECO:0007669"/>
    <property type="project" value="UniProtKB-KW"/>
</dbReference>
<dbReference type="GO" id="GO:0046872">
    <property type="term" value="F:metal ion binding"/>
    <property type="evidence" value="ECO:0007669"/>
    <property type="project" value="UniProtKB-KW"/>
</dbReference>
<dbReference type="EC" id="2.7.7.48" evidence="1"/>
<dbReference type="GO" id="GO:0003968">
    <property type="term" value="F:RNA-directed RNA polymerase activity"/>
    <property type="evidence" value="ECO:0007669"/>
    <property type="project" value="UniProtKB-KW"/>
</dbReference>
<evidence type="ECO:0000256" key="8">
    <source>
        <dbReference type="ARBA" id="ARBA00048744"/>
    </source>
</evidence>
<evidence type="ECO:0000256" key="4">
    <source>
        <dbReference type="ARBA" id="ARBA00022695"/>
    </source>
</evidence>
<evidence type="ECO:0000313" key="11">
    <source>
        <dbReference type="EMBL" id="QDH86574.1"/>
    </source>
</evidence>
<evidence type="ECO:0000256" key="3">
    <source>
        <dbReference type="ARBA" id="ARBA00022679"/>
    </source>
</evidence>
<evidence type="ECO:0000256" key="1">
    <source>
        <dbReference type="ARBA" id="ARBA00012494"/>
    </source>
</evidence>
<dbReference type="InterPro" id="IPR043502">
    <property type="entry name" value="DNA/RNA_pol_sf"/>
</dbReference>
<reference evidence="11" key="1">
    <citation type="submission" date="2019-05" db="EMBL/GenBank/DDBJ databases">
        <title>Metatranscriptomic reconstruction reveals RNA viruses with the potential to shape carbon cycling in soil.</title>
        <authorList>
            <person name="Starr E.P."/>
            <person name="Nuccio E."/>
            <person name="Pett-Ridge J."/>
            <person name="Banfield J.F."/>
            <person name="Firestone M.K."/>
        </authorList>
    </citation>
    <scope>NUCLEOTIDE SEQUENCE</scope>
    <source>
        <strain evidence="11">H3_Bulk_Litter_17_scaffold_996</strain>
    </source>
</reference>
<feature type="binding site" evidence="9">
    <location>
        <position position="430"/>
    </location>
    <ligand>
        <name>Mg(2+)</name>
        <dbReference type="ChEBI" id="CHEBI:18420"/>
        <label>2</label>
    </ligand>
</feature>
<sequence length="626" mass="70924">MKSNASDLLELAEVVYFDASAMCVADVFDYRDLNTIRSRVETEGVSFLTITLPTFARDFEQALAHGCIDSTAFRSFRKVGAIPAFMQGMLSLLFDPQTGDLLDEPPRPADTTAGLGYAGYFASIVRCVRQVCLTFKKIEVPCSQERVARAYAAYTEVERSFNEFNLDPQDWFDFVNTSYELWSNLAPLDFNPMELDPSHGPGSTAERLVGNDKYTWKRWHDRLENFFPLVGHGYPSGAHPDDREIQDVSIVSVDDEEPVRVVDVPKTLKAPRIIALEPACMQYAQHALQAYLQNRLENEYWLSRGHINFADQSINQRLAIDGSTNGRYATFDLSDASDRVPLSLVKIMFRSNPNLLGSILACRSYRAKLPDGHLVHLQKFASMGSALCFPVEAMYFYTICVIALLKDRKLSCTPGNIFKVITDVYVYGDDLVVPSANATAVAEALQKYNCKVNTNKTFFRGSFRESCGVDAFRGEEVTPFYLTQLRPRNRRDVKSLISWVSAGQNAYKRGFWKTAAHLWRRVEQHLGPLPYGGQDFSGLCRISFLGPESIGRFTDRWNYQTQRREVKAWVPIGVTVQSDIDGFAALAKSFHKMRRSKWAYREKKDVLSSHVLRNATALRRSWVPLH</sequence>
<organism evidence="11">
    <name type="scientific">Leviviridae sp</name>
    <dbReference type="NCBI Taxonomy" id="2027243"/>
    <lineage>
        <taxon>Viruses</taxon>
        <taxon>Riboviria</taxon>
        <taxon>Orthornavirae</taxon>
        <taxon>Lenarviricota</taxon>
        <taxon>Leviviricetes</taxon>
        <taxon>Norzivirales</taxon>
        <taxon>Fiersviridae</taxon>
    </lineage>
</organism>
<keyword evidence="4" id="KW-0548">Nucleotidyltransferase</keyword>
<dbReference type="SUPFAM" id="SSF56672">
    <property type="entry name" value="DNA/RNA polymerases"/>
    <property type="match status" value="1"/>
</dbReference>
<comment type="catalytic activity">
    <reaction evidence="8">
        <text>RNA(n) + a ribonucleoside 5'-triphosphate = RNA(n+1) + diphosphate</text>
        <dbReference type="Rhea" id="RHEA:21248"/>
        <dbReference type="Rhea" id="RHEA-COMP:14527"/>
        <dbReference type="Rhea" id="RHEA-COMP:17342"/>
        <dbReference type="ChEBI" id="CHEBI:33019"/>
        <dbReference type="ChEBI" id="CHEBI:61557"/>
        <dbReference type="ChEBI" id="CHEBI:140395"/>
        <dbReference type="EC" id="2.7.7.48"/>
    </reaction>
</comment>
<evidence type="ECO:0000256" key="6">
    <source>
        <dbReference type="ARBA" id="ARBA00022953"/>
    </source>
</evidence>
<name>A0A514CYZ4_9VIRU</name>
<feature type="domain" description="RdRp catalytic" evidence="10">
    <location>
        <begin position="317"/>
        <end position="461"/>
    </location>
</feature>
<evidence type="ECO:0000259" key="10">
    <source>
        <dbReference type="PROSITE" id="PS50522"/>
    </source>
</evidence>
<keyword evidence="9" id="KW-0460">Magnesium</keyword>
<protein>
    <recommendedName>
        <fullName evidence="1">RNA-directed RNA polymerase</fullName>
        <ecNumber evidence="1">2.7.7.48</ecNumber>
    </recommendedName>
    <alternativeName>
        <fullName evidence="7">RNA replicase beta chain</fullName>
    </alternativeName>
</protein>
<dbReference type="EMBL" id="MN032773">
    <property type="protein sequence ID" value="QDH86574.1"/>
    <property type="molecule type" value="Genomic_RNA"/>
</dbReference>
<evidence type="ECO:0000256" key="5">
    <source>
        <dbReference type="ARBA" id="ARBA00022741"/>
    </source>
</evidence>
<keyword evidence="2 11" id="KW-0696">RNA-directed RNA polymerase</keyword>
<evidence type="ECO:0000256" key="7">
    <source>
        <dbReference type="ARBA" id="ARBA00030248"/>
    </source>
</evidence>
<dbReference type="GO" id="GO:0039694">
    <property type="term" value="P:viral RNA genome replication"/>
    <property type="evidence" value="ECO:0007669"/>
    <property type="project" value="InterPro"/>
</dbReference>
<keyword evidence="6" id="KW-0693">Viral RNA replication</keyword>
<gene>
    <name evidence="11" type="ORF">H3BulkLitter17996_000001</name>
</gene>
<dbReference type="InterPro" id="IPR005093">
    <property type="entry name" value="RNArep_beta"/>
</dbReference>
<dbReference type="Pfam" id="PF03431">
    <property type="entry name" value="RNA_replicase_B"/>
    <property type="match status" value="1"/>
</dbReference>
<accession>A0A514CYZ4</accession>
<evidence type="ECO:0000256" key="2">
    <source>
        <dbReference type="ARBA" id="ARBA00022484"/>
    </source>
</evidence>
<comment type="cofactor">
    <cofactor evidence="9">
        <name>Mg(2+)</name>
        <dbReference type="ChEBI" id="CHEBI:18420"/>
    </cofactor>
    <text evidence="9">Binds 2 Mg(2+) per subunit.</text>
</comment>
<feature type="binding site" evidence="9">
    <location>
        <position position="429"/>
    </location>
    <ligand>
        <name>Mg(2+)</name>
        <dbReference type="ChEBI" id="CHEBI:18420"/>
        <label>2</label>
    </ligand>
</feature>
<keyword evidence="5" id="KW-0547">Nucleotide-binding</keyword>
<feature type="binding site" evidence="9">
    <location>
        <position position="332"/>
    </location>
    <ligand>
        <name>Mg(2+)</name>
        <dbReference type="ChEBI" id="CHEBI:18420"/>
        <label>2</label>
    </ligand>
</feature>
<dbReference type="PROSITE" id="PS50522">
    <property type="entry name" value="RDRP_PHAGE"/>
    <property type="match status" value="1"/>
</dbReference>